<keyword evidence="3" id="KW-1185">Reference proteome</keyword>
<evidence type="ECO:0000256" key="1">
    <source>
        <dbReference type="SAM" id="Phobius"/>
    </source>
</evidence>
<proteinExistence type="predicted"/>
<dbReference type="AlphaFoldDB" id="A0A1H0KMB8"/>
<dbReference type="RefSeq" id="WP_090475290.1">
    <property type="nucleotide sequence ID" value="NZ_LT629710.1"/>
</dbReference>
<dbReference type="STRING" id="1090615.SAMN04515671_1366"/>
<accession>A0A1H0KMB8</accession>
<keyword evidence="1" id="KW-0812">Transmembrane</keyword>
<dbReference type="EMBL" id="LT629710">
    <property type="protein sequence ID" value="SDO57015.1"/>
    <property type="molecule type" value="Genomic_DNA"/>
</dbReference>
<evidence type="ECO:0000313" key="2">
    <source>
        <dbReference type="EMBL" id="SDO57015.1"/>
    </source>
</evidence>
<sequence length="181" mass="19582">MITPTAAADKPFFDGFGWSQASTIIAGLVAATVAVIGYTIQRKIARRNERATLYGNAIGTVEAYLEGPYRIRRKTDDPNNWLMLSSALSDIKTSISHHQALLEMHAPVEVVAAFTNFAAAAIREAGPQMTTAWAAPTASTAAAIPLGTRYSRTDSDSTRTELVRIMAADLKAISTWWHLTS</sequence>
<protein>
    <submittedName>
        <fullName evidence="2">Uncharacterized protein</fullName>
    </submittedName>
</protein>
<reference evidence="2 3" key="1">
    <citation type="submission" date="2016-10" db="EMBL/GenBank/DDBJ databases">
        <authorList>
            <person name="de Groot N.N."/>
        </authorList>
    </citation>
    <scope>NUCLEOTIDE SEQUENCE [LARGE SCALE GENOMIC DNA]</scope>
    <source>
        <strain evidence="3">P4-7,KCTC 19426,CECT 7604</strain>
    </source>
</reference>
<dbReference type="OrthoDB" id="5126301at2"/>
<dbReference type="Proteomes" id="UP000198741">
    <property type="component" value="Chromosome I"/>
</dbReference>
<organism evidence="2 3">
    <name type="scientific">Nakamurella panacisegetis</name>
    <dbReference type="NCBI Taxonomy" id="1090615"/>
    <lineage>
        <taxon>Bacteria</taxon>
        <taxon>Bacillati</taxon>
        <taxon>Actinomycetota</taxon>
        <taxon>Actinomycetes</taxon>
        <taxon>Nakamurellales</taxon>
        <taxon>Nakamurellaceae</taxon>
        <taxon>Nakamurella</taxon>
    </lineage>
</organism>
<gene>
    <name evidence="2" type="ORF">SAMN04515671_1366</name>
</gene>
<name>A0A1H0KMB8_9ACTN</name>
<keyword evidence="1" id="KW-0472">Membrane</keyword>
<feature type="transmembrane region" description="Helical" evidence="1">
    <location>
        <begin position="20"/>
        <end position="40"/>
    </location>
</feature>
<evidence type="ECO:0000313" key="3">
    <source>
        <dbReference type="Proteomes" id="UP000198741"/>
    </source>
</evidence>
<keyword evidence="1" id="KW-1133">Transmembrane helix</keyword>